<keyword evidence="9" id="KW-0804">Transcription</keyword>
<evidence type="ECO:0000256" key="2">
    <source>
        <dbReference type="ARBA" id="ARBA00004123"/>
    </source>
</evidence>
<evidence type="ECO:0000256" key="5">
    <source>
        <dbReference type="ARBA" id="ARBA00022786"/>
    </source>
</evidence>
<proteinExistence type="predicted"/>
<reference evidence="11 12" key="1">
    <citation type="submission" date="2016-03" db="EMBL/GenBank/DDBJ databases">
        <title>EvidentialGene: Evidence-directed Construction of Genes on Genomes.</title>
        <authorList>
            <person name="Gilbert D.G."/>
            <person name="Choi J.-H."/>
            <person name="Mockaitis K."/>
            <person name="Colbourne J."/>
            <person name="Pfrender M."/>
        </authorList>
    </citation>
    <scope>NUCLEOTIDE SEQUENCE [LARGE SCALE GENOMIC DNA]</scope>
    <source>
        <strain evidence="11 12">Xinb3</strain>
        <tissue evidence="11">Complete organism</tissue>
    </source>
</reference>
<comment type="subcellular location">
    <subcellularLocation>
        <location evidence="2">Nucleus</location>
    </subcellularLocation>
</comment>
<dbReference type="InterPro" id="IPR033865">
    <property type="entry name" value="Ataxin-3"/>
</dbReference>
<dbReference type="GO" id="GO:0016579">
    <property type="term" value="P:protein deubiquitination"/>
    <property type="evidence" value="ECO:0007669"/>
    <property type="project" value="InterPro"/>
</dbReference>
<dbReference type="GO" id="GO:0004843">
    <property type="term" value="F:cysteine-type deubiquitinase activity"/>
    <property type="evidence" value="ECO:0007669"/>
    <property type="project" value="UniProtKB-EC"/>
</dbReference>
<dbReference type="EMBL" id="LRGB01001005">
    <property type="protein sequence ID" value="KZS14151.1"/>
    <property type="molecule type" value="Genomic_DNA"/>
</dbReference>
<comment type="catalytic activity">
    <reaction evidence="1">
        <text>Thiol-dependent hydrolysis of ester, thioester, amide, peptide and isopeptide bonds formed by the C-terminal Gly of ubiquitin (a 76-residue protein attached to proteins as an intracellular targeting signal).</text>
        <dbReference type="EC" id="3.4.19.12"/>
    </reaction>
</comment>
<dbReference type="Pfam" id="PF02099">
    <property type="entry name" value="Josephin"/>
    <property type="match status" value="1"/>
</dbReference>
<dbReference type="STRING" id="35525.A0A0P6CG37"/>
<keyword evidence="8" id="KW-0805">Transcription regulation</keyword>
<dbReference type="PANTHER" id="PTHR14159:SF0">
    <property type="entry name" value="ATAXIN-3-RELATED"/>
    <property type="match status" value="1"/>
</dbReference>
<gene>
    <name evidence="11" type="ORF">APZ42_020825</name>
</gene>
<name>A0A0P6CG37_9CRUS</name>
<dbReference type="PANTHER" id="PTHR14159">
    <property type="entry name" value="ATAXIN-3-RELATED"/>
    <property type="match status" value="1"/>
</dbReference>
<evidence type="ECO:0000313" key="11">
    <source>
        <dbReference type="EMBL" id="KZS14151.1"/>
    </source>
</evidence>
<evidence type="ECO:0000256" key="9">
    <source>
        <dbReference type="ARBA" id="ARBA00023163"/>
    </source>
</evidence>
<evidence type="ECO:0000256" key="4">
    <source>
        <dbReference type="ARBA" id="ARBA00022670"/>
    </source>
</evidence>
<evidence type="ECO:0000256" key="8">
    <source>
        <dbReference type="ARBA" id="ARBA00023015"/>
    </source>
</evidence>
<accession>A0A0P6CG37</accession>
<dbReference type="Proteomes" id="UP000076858">
    <property type="component" value="Unassembled WGS sequence"/>
</dbReference>
<dbReference type="PRINTS" id="PR01233">
    <property type="entry name" value="JOSEPHIN"/>
</dbReference>
<evidence type="ECO:0000256" key="6">
    <source>
        <dbReference type="ARBA" id="ARBA00022801"/>
    </source>
</evidence>
<dbReference type="OrthoDB" id="10063692at2759"/>
<dbReference type="PROSITE" id="PS50957">
    <property type="entry name" value="JOSEPHIN"/>
    <property type="match status" value="1"/>
</dbReference>
<keyword evidence="5" id="KW-0833">Ubl conjugation pathway</keyword>
<protein>
    <recommendedName>
        <fullName evidence="3">ubiquitinyl hydrolase 1</fullName>
        <ecNumber evidence="3">3.4.19.12</ecNumber>
    </recommendedName>
</protein>
<dbReference type="AlphaFoldDB" id="A0A0P6CG37"/>
<keyword evidence="6" id="KW-0378">Hydrolase</keyword>
<dbReference type="Gene3D" id="1.10.287.10">
    <property type="entry name" value="S15/NS1, RNA-binding"/>
    <property type="match status" value="1"/>
</dbReference>
<dbReference type="InterPro" id="IPR006155">
    <property type="entry name" value="Josephin"/>
</dbReference>
<dbReference type="EC" id="3.4.19.12" evidence="3"/>
<evidence type="ECO:0000256" key="3">
    <source>
        <dbReference type="ARBA" id="ARBA00012759"/>
    </source>
</evidence>
<dbReference type="GO" id="GO:0006508">
    <property type="term" value="P:proteolysis"/>
    <property type="evidence" value="ECO:0007669"/>
    <property type="project" value="UniProtKB-KW"/>
</dbReference>
<keyword evidence="7" id="KW-0788">Thiol protease</keyword>
<sequence>MTVGTRARAGIYHETQTENLCALHAINNLLQDAIFTANDLVNIGQELDKNERALTQSSSGDVNDSLELSQNLDPSGNFSIQVIIVALAFCGLELVSLNSSDPPAILAGQNTYNQQAFLCHKNDHWFTIRKFGSKWFNLNSLLPRPQKVSCNGSHLSLFATKELRDSYTGIFLVIGNLPNAEINESDESDDSDRSPEDSIGILPISFNQELQQCILFDDPGRITDRDPINEESKCRQMVADILKQFHGERKS</sequence>
<dbReference type="GO" id="GO:0005634">
    <property type="term" value="C:nucleus"/>
    <property type="evidence" value="ECO:0007669"/>
    <property type="project" value="UniProtKB-SubCell"/>
</dbReference>
<dbReference type="Gene3D" id="3.90.70.40">
    <property type="match status" value="1"/>
</dbReference>
<dbReference type="SMART" id="SM01246">
    <property type="entry name" value="Josephin"/>
    <property type="match status" value="1"/>
</dbReference>
<keyword evidence="10" id="KW-0539">Nucleus</keyword>
<organism evidence="11 12">
    <name type="scientific">Daphnia magna</name>
    <dbReference type="NCBI Taxonomy" id="35525"/>
    <lineage>
        <taxon>Eukaryota</taxon>
        <taxon>Metazoa</taxon>
        <taxon>Ecdysozoa</taxon>
        <taxon>Arthropoda</taxon>
        <taxon>Crustacea</taxon>
        <taxon>Branchiopoda</taxon>
        <taxon>Diplostraca</taxon>
        <taxon>Cladocera</taxon>
        <taxon>Anomopoda</taxon>
        <taxon>Daphniidae</taxon>
        <taxon>Daphnia</taxon>
    </lineage>
</organism>
<comment type="caution">
    <text evidence="11">The sequence shown here is derived from an EMBL/GenBank/DDBJ whole genome shotgun (WGS) entry which is preliminary data.</text>
</comment>
<evidence type="ECO:0000256" key="1">
    <source>
        <dbReference type="ARBA" id="ARBA00000707"/>
    </source>
</evidence>
<evidence type="ECO:0000256" key="7">
    <source>
        <dbReference type="ARBA" id="ARBA00022807"/>
    </source>
</evidence>
<evidence type="ECO:0000313" key="12">
    <source>
        <dbReference type="Proteomes" id="UP000076858"/>
    </source>
</evidence>
<evidence type="ECO:0000256" key="10">
    <source>
        <dbReference type="ARBA" id="ARBA00023242"/>
    </source>
</evidence>
<keyword evidence="4" id="KW-0645">Protease</keyword>
<keyword evidence="12" id="KW-1185">Reference proteome</keyword>